<protein>
    <submittedName>
        <fullName evidence="4">ABC transporter ATP binding protein</fullName>
    </submittedName>
</protein>
<dbReference type="AlphaFoldDB" id="A0A0R1S3V2"/>
<dbReference type="InterPro" id="IPR003439">
    <property type="entry name" value="ABC_transporter-like_ATP-bd"/>
</dbReference>
<dbReference type="SMART" id="SM00382">
    <property type="entry name" value="AAA"/>
    <property type="match status" value="1"/>
</dbReference>
<dbReference type="Proteomes" id="UP000051931">
    <property type="component" value="Unassembled WGS sequence"/>
</dbReference>
<sequence>MEMSNILEIKDLSYKMNRKTILQDINLNLVEGKIVALLGENGAGKTTLMRLICGLAKQNKGQIVVAGQTDIAAKKACLSFTDKLTGFSDATKIQKIVDFYEAIYQDFSVEEFNKLRDFMKLNNNMKLGQLSRGMKEKLIIALAFSRQVDLYLLDEPFSGIDSMSRRKIINSIILWKSEKSTILISDHFVNEIASLLDEVVIIKDHQILTHKSAEEIRATGQTIEDYYEKQYEGEE</sequence>
<evidence type="ECO:0000259" key="3">
    <source>
        <dbReference type="PROSITE" id="PS50893"/>
    </source>
</evidence>
<dbReference type="PANTHER" id="PTHR43158">
    <property type="entry name" value="SKFA PEPTIDE EXPORT ATP-BINDING PROTEIN SKFE"/>
    <property type="match status" value="1"/>
</dbReference>
<dbReference type="InterPro" id="IPR027417">
    <property type="entry name" value="P-loop_NTPase"/>
</dbReference>
<dbReference type="eggNOG" id="COG1131">
    <property type="taxonomic scope" value="Bacteria"/>
</dbReference>
<dbReference type="GO" id="GO:0005524">
    <property type="term" value="F:ATP binding"/>
    <property type="evidence" value="ECO:0007669"/>
    <property type="project" value="UniProtKB-KW"/>
</dbReference>
<reference evidence="4 5" key="1">
    <citation type="journal article" date="2015" name="Genome Announc.">
        <title>Expanding the biotechnology potential of lactobacilli through comparative genomics of 213 strains and associated genera.</title>
        <authorList>
            <person name="Sun Z."/>
            <person name="Harris H.M."/>
            <person name="McCann A."/>
            <person name="Guo C."/>
            <person name="Argimon S."/>
            <person name="Zhang W."/>
            <person name="Yang X."/>
            <person name="Jeffery I.B."/>
            <person name="Cooney J.C."/>
            <person name="Kagawa T.F."/>
            <person name="Liu W."/>
            <person name="Song Y."/>
            <person name="Salvetti E."/>
            <person name="Wrobel A."/>
            <person name="Rasinkangas P."/>
            <person name="Parkhill J."/>
            <person name="Rea M.C."/>
            <person name="O'Sullivan O."/>
            <person name="Ritari J."/>
            <person name="Douillard F.P."/>
            <person name="Paul Ross R."/>
            <person name="Yang R."/>
            <person name="Briner A.E."/>
            <person name="Felis G.E."/>
            <person name="de Vos W.M."/>
            <person name="Barrangou R."/>
            <person name="Klaenhammer T.R."/>
            <person name="Caufield P.W."/>
            <person name="Cui Y."/>
            <person name="Zhang H."/>
            <person name="O'Toole P.W."/>
        </authorList>
    </citation>
    <scope>NUCLEOTIDE SEQUENCE [LARGE SCALE GENOMIC DNA]</scope>
    <source>
        <strain evidence="4 5">DSM 15354</strain>
    </source>
</reference>
<organism evidence="4 5">
    <name type="scientific">Lactobacillus psittaci DSM 15354</name>
    <dbReference type="NCBI Taxonomy" id="1122152"/>
    <lineage>
        <taxon>Bacteria</taxon>
        <taxon>Bacillati</taxon>
        <taxon>Bacillota</taxon>
        <taxon>Bacilli</taxon>
        <taxon>Lactobacillales</taxon>
        <taxon>Lactobacillaceae</taxon>
        <taxon>Lactobacillus</taxon>
    </lineage>
</organism>
<proteinExistence type="predicted"/>
<dbReference type="Gene3D" id="3.40.50.300">
    <property type="entry name" value="P-loop containing nucleotide triphosphate hydrolases"/>
    <property type="match status" value="1"/>
</dbReference>
<dbReference type="GO" id="GO:0016887">
    <property type="term" value="F:ATP hydrolysis activity"/>
    <property type="evidence" value="ECO:0007669"/>
    <property type="project" value="InterPro"/>
</dbReference>
<dbReference type="SUPFAM" id="SSF52540">
    <property type="entry name" value="P-loop containing nucleoside triphosphate hydrolases"/>
    <property type="match status" value="1"/>
</dbReference>
<dbReference type="CDD" id="cd03230">
    <property type="entry name" value="ABC_DR_subfamily_A"/>
    <property type="match status" value="1"/>
</dbReference>
<keyword evidence="5" id="KW-1185">Reference proteome</keyword>
<accession>A0A0R1S3V2</accession>
<evidence type="ECO:0000313" key="5">
    <source>
        <dbReference type="Proteomes" id="UP000051931"/>
    </source>
</evidence>
<dbReference type="PATRIC" id="fig|1122152.4.peg.561"/>
<dbReference type="InterPro" id="IPR003593">
    <property type="entry name" value="AAA+_ATPase"/>
</dbReference>
<dbReference type="PANTHER" id="PTHR43158:SF1">
    <property type="entry name" value="ABC TRANSPORTER, ATP-BINDING PROTEIN"/>
    <property type="match status" value="1"/>
</dbReference>
<dbReference type="PROSITE" id="PS50893">
    <property type="entry name" value="ABC_TRANSPORTER_2"/>
    <property type="match status" value="1"/>
</dbReference>
<dbReference type="Pfam" id="PF00005">
    <property type="entry name" value="ABC_tran"/>
    <property type="match status" value="1"/>
</dbReference>
<dbReference type="EMBL" id="AZFB01000002">
    <property type="protein sequence ID" value="KRL63644.1"/>
    <property type="molecule type" value="Genomic_DNA"/>
</dbReference>
<gene>
    <name evidence="4" type="ORF">FC23_GL000553</name>
</gene>
<comment type="caution">
    <text evidence="4">The sequence shown here is derived from an EMBL/GenBank/DDBJ whole genome shotgun (WGS) entry which is preliminary data.</text>
</comment>
<dbReference type="STRING" id="1122152.GCA_000425905_00319"/>
<feature type="domain" description="ABC transporter" evidence="3">
    <location>
        <begin position="7"/>
        <end position="229"/>
    </location>
</feature>
<evidence type="ECO:0000313" key="4">
    <source>
        <dbReference type="EMBL" id="KRL63644.1"/>
    </source>
</evidence>
<evidence type="ECO:0000256" key="1">
    <source>
        <dbReference type="ARBA" id="ARBA00022741"/>
    </source>
</evidence>
<evidence type="ECO:0000256" key="2">
    <source>
        <dbReference type="ARBA" id="ARBA00022840"/>
    </source>
</evidence>
<name>A0A0R1S3V2_9LACO</name>
<keyword evidence="1" id="KW-0547">Nucleotide-binding</keyword>
<keyword evidence="2" id="KW-0067">ATP-binding</keyword>